<dbReference type="EMBL" id="CAFBMX010000003">
    <property type="protein sequence ID" value="CAB4924722.1"/>
    <property type="molecule type" value="Genomic_DNA"/>
</dbReference>
<dbReference type="Gene3D" id="3.30.530.20">
    <property type="match status" value="1"/>
</dbReference>
<reference evidence="1" key="1">
    <citation type="submission" date="2020-05" db="EMBL/GenBank/DDBJ databases">
        <authorList>
            <person name="Chiriac C."/>
            <person name="Salcher M."/>
            <person name="Ghai R."/>
            <person name="Kavagutti S V."/>
        </authorList>
    </citation>
    <scope>NUCLEOTIDE SEQUENCE</scope>
</reference>
<sequence length="153" mass="16466">MSDATRTVLRSTVVDAPVDAVWAVIRDFGDWSWFPAVESNVLLADGRGDRPQSVRDLNGGAAHERLLGLDDDAHVITYTLDTAVWPPVRNYLAQISLHRVTDGDCAFIHWTATFDTDAAEADQVAAAVGSAVYEAALEGLRARLAATTGREAS</sequence>
<name>A0A6J7I1V0_9ZZZZ</name>
<dbReference type="InterPro" id="IPR019587">
    <property type="entry name" value="Polyketide_cyclase/dehydratase"/>
</dbReference>
<proteinExistence type="predicted"/>
<dbReference type="Pfam" id="PF10604">
    <property type="entry name" value="Polyketide_cyc2"/>
    <property type="match status" value="1"/>
</dbReference>
<dbReference type="PANTHER" id="PTHR39332:SF7">
    <property type="entry name" value="SRPBCC FAMILY PROTEIN"/>
    <property type="match status" value="1"/>
</dbReference>
<accession>A0A6J7I1V0</accession>
<gene>
    <name evidence="1" type="ORF">UFOPK3674_00774</name>
</gene>
<dbReference type="SUPFAM" id="SSF55961">
    <property type="entry name" value="Bet v1-like"/>
    <property type="match status" value="1"/>
</dbReference>
<evidence type="ECO:0000313" key="1">
    <source>
        <dbReference type="EMBL" id="CAB4924722.1"/>
    </source>
</evidence>
<dbReference type="PANTHER" id="PTHR39332">
    <property type="entry name" value="BLL4707 PROTEIN"/>
    <property type="match status" value="1"/>
</dbReference>
<protein>
    <submittedName>
        <fullName evidence="1">Unannotated protein</fullName>
    </submittedName>
</protein>
<organism evidence="1">
    <name type="scientific">freshwater metagenome</name>
    <dbReference type="NCBI Taxonomy" id="449393"/>
    <lineage>
        <taxon>unclassified sequences</taxon>
        <taxon>metagenomes</taxon>
        <taxon>ecological metagenomes</taxon>
    </lineage>
</organism>
<dbReference type="AlphaFoldDB" id="A0A6J7I1V0"/>
<dbReference type="InterPro" id="IPR023393">
    <property type="entry name" value="START-like_dom_sf"/>
</dbReference>
<dbReference type="CDD" id="cd07821">
    <property type="entry name" value="PYR_PYL_RCAR_like"/>
    <property type="match status" value="1"/>
</dbReference>